<dbReference type="PANTHER" id="PTHR12963">
    <property type="entry name" value="THYROID RECEPTOR INTERACTING PROTEIN RELATED"/>
    <property type="match status" value="1"/>
</dbReference>
<evidence type="ECO:0000259" key="1">
    <source>
        <dbReference type="Pfam" id="PF04266"/>
    </source>
</evidence>
<dbReference type="Gene3D" id="2.30.130.30">
    <property type="entry name" value="Hypothetical protein"/>
    <property type="match status" value="1"/>
</dbReference>
<evidence type="ECO:0000313" key="5">
    <source>
        <dbReference type="Proteomes" id="UP001162131"/>
    </source>
</evidence>
<keyword evidence="5" id="KW-1185">Reference proteome</keyword>
<organism evidence="4 5">
    <name type="scientific">Blepharisma stoltei</name>
    <dbReference type="NCBI Taxonomy" id="1481888"/>
    <lineage>
        <taxon>Eukaryota</taxon>
        <taxon>Sar</taxon>
        <taxon>Alveolata</taxon>
        <taxon>Ciliophora</taxon>
        <taxon>Postciliodesmatophora</taxon>
        <taxon>Heterotrichea</taxon>
        <taxon>Heterotrichida</taxon>
        <taxon>Blepharismidae</taxon>
        <taxon>Blepharisma</taxon>
    </lineage>
</organism>
<dbReference type="InterPro" id="IPR015947">
    <property type="entry name" value="PUA-like_sf"/>
</dbReference>
<evidence type="ECO:0008006" key="6">
    <source>
        <dbReference type="Google" id="ProtNLM"/>
    </source>
</evidence>
<evidence type="ECO:0000259" key="2">
    <source>
        <dbReference type="Pfam" id="PF06221"/>
    </source>
</evidence>
<reference evidence="4" key="1">
    <citation type="submission" date="2021-09" db="EMBL/GenBank/DDBJ databases">
        <authorList>
            <consortium name="AG Swart"/>
            <person name="Singh M."/>
            <person name="Singh A."/>
            <person name="Seah K."/>
            <person name="Emmerich C."/>
        </authorList>
    </citation>
    <scope>NUCLEOTIDE SEQUENCE</scope>
    <source>
        <strain evidence="4">ATCC30299</strain>
    </source>
</reference>
<dbReference type="Proteomes" id="UP001162131">
    <property type="component" value="Unassembled WGS sequence"/>
</dbReference>
<feature type="domain" description="ASCH" evidence="1">
    <location>
        <begin position="350"/>
        <end position="452"/>
    </location>
</feature>
<feature type="domain" description="TRIP4/RQT4 C2HC5-type zinc finger" evidence="2">
    <location>
        <begin position="116"/>
        <end position="159"/>
    </location>
</feature>
<dbReference type="InterPro" id="IPR009349">
    <property type="entry name" value="TRIP4/RQT4_C2HC5_Znf"/>
</dbReference>
<dbReference type="GO" id="GO:0072344">
    <property type="term" value="P:rescue of stalled ribosome"/>
    <property type="evidence" value="ECO:0007669"/>
    <property type="project" value="InterPro"/>
</dbReference>
<dbReference type="FunFam" id="2.30.130.30:FF:000006">
    <property type="entry name" value="Putative_zinc_finger_motif_-_C2HC5-type /ASCH_domain_containing_protein_-_putative"/>
    <property type="match status" value="1"/>
</dbReference>
<dbReference type="PANTHER" id="PTHR12963:SF4">
    <property type="entry name" value="ACTIVATING SIGNAL COINTEGRATOR 1"/>
    <property type="match status" value="1"/>
</dbReference>
<dbReference type="InterPro" id="IPR007374">
    <property type="entry name" value="ASCH_domain"/>
</dbReference>
<dbReference type="GO" id="GO:0005634">
    <property type="term" value="C:nucleus"/>
    <property type="evidence" value="ECO:0007669"/>
    <property type="project" value="InterPro"/>
</dbReference>
<dbReference type="SUPFAM" id="SSF88697">
    <property type="entry name" value="PUA domain-like"/>
    <property type="match status" value="1"/>
</dbReference>
<dbReference type="Pfam" id="PF23134">
    <property type="entry name" value="TRIP4_3rd"/>
    <property type="match status" value="1"/>
</dbReference>
<dbReference type="InterPro" id="IPR039128">
    <property type="entry name" value="TRIP4-like"/>
</dbReference>
<dbReference type="AlphaFoldDB" id="A0AAU9JKJ9"/>
<comment type="caution">
    <text evidence="4">The sequence shown here is derived from an EMBL/GenBank/DDBJ whole genome shotgun (WGS) entry which is preliminary data.</text>
</comment>
<dbReference type="GO" id="GO:0008270">
    <property type="term" value="F:zinc ion binding"/>
    <property type="evidence" value="ECO:0007669"/>
    <property type="project" value="InterPro"/>
</dbReference>
<dbReference type="EMBL" id="CAJZBQ010000043">
    <property type="protein sequence ID" value="CAG9327415.1"/>
    <property type="molecule type" value="Genomic_DNA"/>
</dbReference>
<protein>
    <recommendedName>
        <fullName evidence="6">Activating signal cointegrator 1</fullName>
    </recommendedName>
</protein>
<dbReference type="Pfam" id="PF06221">
    <property type="entry name" value="zf-C2HC5"/>
    <property type="match status" value="1"/>
</dbReference>
<feature type="domain" description="Activating signal cointegrator 1 third" evidence="3">
    <location>
        <begin position="196"/>
        <end position="243"/>
    </location>
</feature>
<evidence type="ECO:0000313" key="4">
    <source>
        <dbReference type="EMBL" id="CAG9327415.1"/>
    </source>
</evidence>
<accession>A0AAU9JKJ9</accession>
<dbReference type="GO" id="GO:0180022">
    <property type="term" value="C:RQC-trigger complex"/>
    <property type="evidence" value="ECO:0007669"/>
    <property type="project" value="InterPro"/>
</dbReference>
<dbReference type="InterPro" id="IPR056993">
    <property type="entry name" value="TRIP4_3rd_dom"/>
</dbReference>
<name>A0AAU9JKJ9_9CILI</name>
<proteinExistence type="predicted"/>
<dbReference type="CDD" id="cd06554">
    <property type="entry name" value="ASCH_ASC-1_like"/>
    <property type="match status" value="1"/>
</dbReference>
<gene>
    <name evidence="4" type="ORF">BSTOLATCC_MIC43454</name>
</gene>
<dbReference type="Pfam" id="PF04266">
    <property type="entry name" value="ASCH"/>
    <property type="match status" value="1"/>
</dbReference>
<evidence type="ECO:0000259" key="3">
    <source>
        <dbReference type="Pfam" id="PF23134"/>
    </source>
</evidence>
<sequence>MEEIKTWALSHMSDLLRSLNDPQMITEMANYILTIQEPDQVRAELSSMLGVEDDDTSQSSLLLRARKLDFIDSFIEKRFAIQKKIKKKKPVKIEMNKPNMERLQKELNGPAFVSKRLCYCMATTHELIGNCLACGKIVCAIEGRGPCMYCGHMVVPKGEVPQTLPDEKSYIQAIQHKEKLLAFDQNTDERLAVIDDHTDWFDIANNAWFSPEDREAALKMEKEQKERAESANRTMHVTVDLANATVDADIRSKKVVEKDKVQQKEKAGKFFIEASKRLHASTDLDDKVRVVYEQVMSKLKNEPVKEKPKKEAFSVVQNEDPFAELAAKVEKPKIHDPMIFTEGQDKRQCLTMHQPWASLLVYGFKRVEGRNWSTDYRGPLWIHASARRPTPEDIAAVESFYTNLYGNAPDKPSFPDKYPTGVLLGRVELIDVLSGEEYNEITPENFREDNESKFRFIIKNPMKLLVPIRMLGSKKIYNLDFQLWEGACRGLRRVYTKWWPVLDQEEEENVAELYY</sequence>